<feature type="signal peptide" evidence="1">
    <location>
        <begin position="1"/>
        <end position="21"/>
    </location>
</feature>
<dbReference type="AlphaFoldDB" id="A0AAN8WJR4"/>
<evidence type="ECO:0000256" key="1">
    <source>
        <dbReference type="SAM" id="SignalP"/>
    </source>
</evidence>
<dbReference type="EMBL" id="JAXCGZ010018247">
    <property type="protein sequence ID" value="KAK7067470.1"/>
    <property type="molecule type" value="Genomic_DNA"/>
</dbReference>
<comment type="caution">
    <text evidence="2">The sequence shown here is derived from an EMBL/GenBank/DDBJ whole genome shotgun (WGS) entry which is preliminary data.</text>
</comment>
<feature type="chain" id="PRO_5043056162" evidence="1">
    <location>
        <begin position="22"/>
        <end position="103"/>
    </location>
</feature>
<sequence>MSGKCALFIGTAALTVTLCCAMPFHGLAIGPLDSSRADDATSANMDLEEFDPSLMTYASILPQMYYPLHSSQVLKLNQGKRYHQCSTLVKYTTELTGFGILIL</sequence>
<dbReference type="Proteomes" id="UP001381693">
    <property type="component" value="Unassembled WGS sequence"/>
</dbReference>
<name>A0AAN8WJR4_HALRR</name>
<reference evidence="2 3" key="1">
    <citation type="submission" date="2023-11" db="EMBL/GenBank/DDBJ databases">
        <title>Halocaridina rubra genome assembly.</title>
        <authorList>
            <person name="Smith C."/>
        </authorList>
    </citation>
    <scope>NUCLEOTIDE SEQUENCE [LARGE SCALE GENOMIC DNA]</scope>
    <source>
        <strain evidence="2">EP-1</strain>
        <tissue evidence="2">Whole</tissue>
    </source>
</reference>
<keyword evidence="1" id="KW-0732">Signal</keyword>
<keyword evidence="3" id="KW-1185">Reference proteome</keyword>
<accession>A0AAN8WJR4</accession>
<proteinExistence type="predicted"/>
<feature type="non-terminal residue" evidence="2">
    <location>
        <position position="103"/>
    </location>
</feature>
<gene>
    <name evidence="2" type="ORF">SK128_013685</name>
</gene>
<evidence type="ECO:0000313" key="2">
    <source>
        <dbReference type="EMBL" id="KAK7067470.1"/>
    </source>
</evidence>
<organism evidence="2 3">
    <name type="scientific">Halocaridina rubra</name>
    <name type="common">Hawaiian red shrimp</name>
    <dbReference type="NCBI Taxonomy" id="373956"/>
    <lineage>
        <taxon>Eukaryota</taxon>
        <taxon>Metazoa</taxon>
        <taxon>Ecdysozoa</taxon>
        <taxon>Arthropoda</taxon>
        <taxon>Crustacea</taxon>
        <taxon>Multicrustacea</taxon>
        <taxon>Malacostraca</taxon>
        <taxon>Eumalacostraca</taxon>
        <taxon>Eucarida</taxon>
        <taxon>Decapoda</taxon>
        <taxon>Pleocyemata</taxon>
        <taxon>Caridea</taxon>
        <taxon>Atyoidea</taxon>
        <taxon>Atyidae</taxon>
        <taxon>Halocaridina</taxon>
    </lineage>
</organism>
<protein>
    <submittedName>
        <fullName evidence="2">Uncharacterized protein</fullName>
    </submittedName>
</protein>
<evidence type="ECO:0000313" key="3">
    <source>
        <dbReference type="Proteomes" id="UP001381693"/>
    </source>
</evidence>